<keyword evidence="2" id="KW-1003">Cell membrane</keyword>
<dbReference type="NCBIfam" id="TIGR03954">
    <property type="entry name" value="integ_memb_HG"/>
    <property type="match status" value="1"/>
</dbReference>
<dbReference type="RefSeq" id="WP_198911968.1">
    <property type="nucleotide sequence ID" value="NZ_JAPIUX010000016.1"/>
</dbReference>
<keyword evidence="4 6" id="KW-1133">Transmembrane helix</keyword>
<evidence type="ECO:0000256" key="3">
    <source>
        <dbReference type="ARBA" id="ARBA00022692"/>
    </source>
</evidence>
<proteinExistence type="predicted"/>
<evidence type="ECO:0000256" key="2">
    <source>
        <dbReference type="ARBA" id="ARBA00022475"/>
    </source>
</evidence>
<comment type="caution">
    <text evidence="8">The sequence shown here is derived from an EMBL/GenBank/DDBJ whole genome shotgun (WGS) entry which is preliminary data.</text>
</comment>
<keyword evidence="5 6" id="KW-0472">Membrane</keyword>
<feature type="domain" description="DUF3817" evidence="7">
    <location>
        <begin position="13"/>
        <end position="101"/>
    </location>
</feature>
<reference evidence="8 9" key="1">
    <citation type="submission" date="2022-11" db="EMBL/GenBank/DDBJ databases">
        <title>Genome sequencing of Acetobacter type strain.</title>
        <authorList>
            <person name="Heo J."/>
            <person name="Lee D."/>
            <person name="Han B.-H."/>
            <person name="Hong S.-B."/>
            <person name="Kwon S.-W."/>
        </authorList>
    </citation>
    <scope>NUCLEOTIDE SEQUENCE [LARGE SCALE GENOMIC DNA]</scope>
    <source>
        <strain evidence="8 9">KACC 21251</strain>
    </source>
</reference>
<feature type="transmembrane region" description="Helical" evidence="6">
    <location>
        <begin position="45"/>
        <end position="66"/>
    </location>
</feature>
<accession>A0ABT3Q9F5</accession>
<dbReference type="Pfam" id="PF12823">
    <property type="entry name" value="DUF3817"/>
    <property type="match status" value="1"/>
</dbReference>
<evidence type="ECO:0000313" key="8">
    <source>
        <dbReference type="EMBL" id="MCX2561909.1"/>
    </source>
</evidence>
<keyword evidence="9" id="KW-1185">Reference proteome</keyword>
<dbReference type="Proteomes" id="UP001526446">
    <property type="component" value="Unassembled WGS sequence"/>
</dbReference>
<evidence type="ECO:0000256" key="1">
    <source>
        <dbReference type="ARBA" id="ARBA00004651"/>
    </source>
</evidence>
<organism evidence="8 9">
    <name type="scientific">Acetobacter farinalis</name>
    <dbReference type="NCBI Taxonomy" id="1260984"/>
    <lineage>
        <taxon>Bacteria</taxon>
        <taxon>Pseudomonadati</taxon>
        <taxon>Pseudomonadota</taxon>
        <taxon>Alphaproteobacteria</taxon>
        <taxon>Acetobacterales</taxon>
        <taxon>Acetobacteraceae</taxon>
        <taxon>Acetobacter</taxon>
    </lineage>
</organism>
<dbReference type="PANTHER" id="PTHR40077:SF1">
    <property type="entry name" value="MEMBRANE PROTEIN"/>
    <property type="match status" value="1"/>
</dbReference>
<protein>
    <submittedName>
        <fullName evidence="8">DUF3817 domain-containing protein</fullName>
    </submittedName>
</protein>
<dbReference type="PANTHER" id="PTHR40077">
    <property type="entry name" value="MEMBRANE PROTEIN-RELATED"/>
    <property type="match status" value="1"/>
</dbReference>
<evidence type="ECO:0000256" key="6">
    <source>
        <dbReference type="SAM" id="Phobius"/>
    </source>
</evidence>
<evidence type="ECO:0000313" key="9">
    <source>
        <dbReference type="Proteomes" id="UP001526446"/>
    </source>
</evidence>
<comment type="subcellular location">
    <subcellularLocation>
        <location evidence="1">Cell membrane</location>
        <topology evidence="1">Multi-pass membrane protein</topology>
    </subcellularLocation>
</comment>
<keyword evidence="3 6" id="KW-0812">Transmembrane</keyword>
<feature type="transmembrane region" description="Helical" evidence="6">
    <location>
        <begin position="21"/>
        <end position="39"/>
    </location>
</feature>
<dbReference type="EMBL" id="JAPIUX010000016">
    <property type="protein sequence ID" value="MCX2561909.1"/>
    <property type="molecule type" value="Genomic_DNA"/>
</dbReference>
<evidence type="ECO:0000259" key="7">
    <source>
        <dbReference type="Pfam" id="PF12823"/>
    </source>
</evidence>
<name>A0ABT3Q9F5_9PROT</name>
<evidence type="ECO:0000256" key="5">
    <source>
        <dbReference type="ARBA" id="ARBA00023136"/>
    </source>
</evidence>
<dbReference type="InterPro" id="IPR023845">
    <property type="entry name" value="DUF3817_TM"/>
</dbReference>
<sequence length="111" mass="12548">MRSPEMLEEIAQLRRMRFASLLEGSTLMILIGIAVPLKYFEGLSVTTSIVGPIHGMAFIFYFWMLIQTVSDGKWALNDVIRMIVAALIPFGTFVNERALARRQALLLETTQ</sequence>
<gene>
    <name evidence="8" type="ORF">OQ252_10955</name>
</gene>
<evidence type="ECO:0000256" key="4">
    <source>
        <dbReference type="ARBA" id="ARBA00022989"/>
    </source>
</evidence>